<dbReference type="OrthoDB" id="2676521at2"/>
<dbReference type="Proteomes" id="UP000256661">
    <property type="component" value="Unassembled WGS sequence"/>
</dbReference>
<evidence type="ECO:0000313" key="3">
    <source>
        <dbReference type="EMBL" id="REE98390.1"/>
    </source>
</evidence>
<organism evidence="3 4">
    <name type="scientific">Thermomonospora umbrina</name>
    <dbReference type="NCBI Taxonomy" id="111806"/>
    <lineage>
        <taxon>Bacteria</taxon>
        <taxon>Bacillati</taxon>
        <taxon>Actinomycetota</taxon>
        <taxon>Actinomycetes</taxon>
        <taxon>Streptosporangiales</taxon>
        <taxon>Thermomonosporaceae</taxon>
        <taxon>Thermomonospora</taxon>
    </lineage>
</organism>
<feature type="domain" description="Glycosyltransferase 2-like" evidence="1">
    <location>
        <begin position="9"/>
        <end position="136"/>
    </location>
</feature>
<evidence type="ECO:0000259" key="1">
    <source>
        <dbReference type="Pfam" id="PF00535"/>
    </source>
</evidence>
<keyword evidence="3" id="KW-0808">Transferase</keyword>
<dbReference type="Pfam" id="PF00535">
    <property type="entry name" value="Glycos_transf_2"/>
    <property type="match status" value="1"/>
</dbReference>
<dbReference type="Pfam" id="PF22181">
    <property type="entry name" value="TarS_linker"/>
    <property type="match status" value="1"/>
</dbReference>
<evidence type="ECO:0000313" key="4">
    <source>
        <dbReference type="Proteomes" id="UP000256661"/>
    </source>
</evidence>
<evidence type="ECO:0000259" key="2">
    <source>
        <dbReference type="Pfam" id="PF22181"/>
    </source>
</evidence>
<name>A0A3D9SV61_9ACTN</name>
<dbReference type="PANTHER" id="PTHR22916">
    <property type="entry name" value="GLYCOSYLTRANSFERASE"/>
    <property type="match status" value="1"/>
</dbReference>
<dbReference type="SUPFAM" id="SSF53448">
    <property type="entry name" value="Nucleotide-diphospho-sugar transferases"/>
    <property type="match status" value="1"/>
</dbReference>
<dbReference type="GO" id="GO:0016758">
    <property type="term" value="F:hexosyltransferase activity"/>
    <property type="evidence" value="ECO:0007669"/>
    <property type="project" value="UniProtKB-ARBA"/>
</dbReference>
<gene>
    <name evidence="3" type="ORF">DFJ69_3877</name>
</gene>
<dbReference type="PANTHER" id="PTHR22916:SF3">
    <property type="entry name" value="UDP-GLCNAC:BETAGAL BETA-1,3-N-ACETYLGLUCOSAMINYLTRANSFERASE-LIKE PROTEIN 1"/>
    <property type="match status" value="1"/>
</dbReference>
<dbReference type="InterPro" id="IPR029044">
    <property type="entry name" value="Nucleotide-diphossugar_trans"/>
</dbReference>
<comment type="caution">
    <text evidence="3">The sequence shown here is derived from an EMBL/GenBank/DDBJ whole genome shotgun (WGS) entry which is preliminary data.</text>
</comment>
<dbReference type="Gene3D" id="3.90.550.10">
    <property type="entry name" value="Spore Coat Polysaccharide Biosynthesis Protein SpsA, Chain A"/>
    <property type="match status" value="1"/>
</dbReference>
<dbReference type="InterPro" id="IPR054028">
    <property type="entry name" value="TarS/TarP_linker"/>
</dbReference>
<dbReference type="RefSeq" id="WP_116023848.1">
    <property type="nucleotide sequence ID" value="NZ_QTTT01000001.1"/>
</dbReference>
<accession>A0A3D9SV61</accession>
<sequence length="638" mass="69777">MASRPKVSVIVRVGDHRASLDRSLGSVFDQTLAADAIEVVAVDDGSTDGSGRRLDRLAASRPGMRVVHQPASGGPGAPRNAGLQLATGEYVIFLEPEDRLGEDALARMTRLADFHGTDVVVGQCAGAGTREPRLARDFGYTTVLESPFLYDTLTPYKLFRMSLVDRLGLRFVEGMAAYEHHLFTARAYFGASGVSVLAGYDCYRFGEGVPRPQDVDEDSRCWPFIAEVMSFVGERLPPGPLRDTLMRRHFREEIFPRFGDRYLAASEIDRAIARHSAGRLVRDWYTPDVDAAFGPRSRLVACCLGRGLAAALDEITACGAEGDRPPAVVDKDRAYSAYPLFRDPAGGIPDEYYDVTDRLRLDARPDALGWHGDTLVVEGTAAISEIDLAEQRVNLLLLAEEDPSVEHRLPGRLDPTGRFTVEVGPAAWETLGPGRWKAYAEVRAQKIVHTRRLVFADPRPGAAARLGHEGTTVAARVDRRTRALSLDVTATRLPALLHVDEVGRAAAGRLGVVAHVPAALADGHPVHARAELVRRGTGECRWIPATTVRRTGRVEIDVKLDLRECGTGRWDPTLELVVGGVVLRARIPAPDEEPPGPVHLFPLRRARPYRTVRGGLSVEVRKAKTVERLGRALSHCRS</sequence>
<dbReference type="EMBL" id="QTTT01000001">
    <property type="protein sequence ID" value="REE98390.1"/>
    <property type="molecule type" value="Genomic_DNA"/>
</dbReference>
<dbReference type="CDD" id="cd00761">
    <property type="entry name" value="Glyco_tranf_GTA_type"/>
    <property type="match status" value="1"/>
</dbReference>
<reference evidence="3 4" key="1">
    <citation type="submission" date="2018-08" db="EMBL/GenBank/DDBJ databases">
        <title>Sequencing the genomes of 1000 actinobacteria strains.</title>
        <authorList>
            <person name="Klenk H.-P."/>
        </authorList>
    </citation>
    <scope>NUCLEOTIDE SEQUENCE [LARGE SCALE GENOMIC DNA]</scope>
    <source>
        <strain evidence="3 4">DSM 43927</strain>
    </source>
</reference>
<feature type="domain" description="TarS/TarP linker" evidence="2">
    <location>
        <begin position="225"/>
        <end position="314"/>
    </location>
</feature>
<dbReference type="AlphaFoldDB" id="A0A3D9SV61"/>
<proteinExistence type="predicted"/>
<keyword evidence="4" id="KW-1185">Reference proteome</keyword>
<protein>
    <submittedName>
        <fullName evidence="3">Glycosyl transferase family 2</fullName>
    </submittedName>
</protein>
<dbReference type="InterPro" id="IPR001173">
    <property type="entry name" value="Glyco_trans_2-like"/>
</dbReference>